<proteinExistence type="predicted"/>
<comment type="caution">
    <text evidence="2">The sequence shown here is derived from an EMBL/GenBank/DDBJ whole genome shotgun (WGS) entry which is preliminary data.</text>
</comment>
<reference evidence="2 3" key="1">
    <citation type="submission" date="2019-11" db="EMBL/GenBank/DDBJ databases">
        <title>Genome sequences of 17 halophilic strains isolated from different environments.</title>
        <authorList>
            <person name="Furrow R.E."/>
        </authorList>
    </citation>
    <scope>NUCLEOTIDE SEQUENCE [LARGE SCALE GENOMIC DNA]</scope>
    <source>
        <strain evidence="2 3">22505_10_Sand</strain>
    </source>
</reference>
<feature type="transmembrane region" description="Helical" evidence="1">
    <location>
        <begin position="141"/>
        <end position="161"/>
    </location>
</feature>
<feature type="transmembrane region" description="Helical" evidence="1">
    <location>
        <begin position="94"/>
        <end position="116"/>
    </location>
</feature>
<feature type="transmembrane region" description="Helical" evidence="1">
    <location>
        <begin position="173"/>
        <end position="191"/>
    </location>
</feature>
<dbReference type="OrthoDB" id="7060422at2"/>
<keyword evidence="1" id="KW-0812">Transmembrane</keyword>
<feature type="transmembrane region" description="Helical" evidence="1">
    <location>
        <begin position="56"/>
        <end position="82"/>
    </location>
</feature>
<sequence length="239" mass="26562">MKKLNRSEDFQRRPAIIAGVSLIVMTLAAFFSYGYAHSSLVIYEDAAKTYDLLQSSLFLFHLEILGWVVIILTDLLVSWAFYKILKPIYSSYALLAGGLRLIYTIILATAVFRLWMVNPVIQSDSGTASQVMANILSFEKIWSIGLMVFGAHLIMVGFVALKADFIPKWMSALLMIAGVSYLLVHAMYNGLPQYENLTATIETVLSLPMMIGELGFAMWLLVKAIKGKPSTRPSYLGAS</sequence>
<dbReference type="EMBL" id="WMEZ01000001">
    <property type="protein sequence ID" value="MYL48106.1"/>
    <property type="molecule type" value="Genomic_DNA"/>
</dbReference>
<dbReference type="InterPro" id="IPR025495">
    <property type="entry name" value="DUF4386"/>
</dbReference>
<gene>
    <name evidence="2" type="ORF">GLV98_01355</name>
</gene>
<keyword evidence="1" id="KW-0472">Membrane</keyword>
<feature type="transmembrane region" description="Helical" evidence="1">
    <location>
        <begin position="15"/>
        <end position="36"/>
    </location>
</feature>
<accession>A0A845E1M1</accession>
<organism evidence="2 3">
    <name type="scientific">Halobacillus litoralis</name>
    <dbReference type="NCBI Taxonomy" id="45668"/>
    <lineage>
        <taxon>Bacteria</taxon>
        <taxon>Bacillati</taxon>
        <taxon>Bacillota</taxon>
        <taxon>Bacilli</taxon>
        <taxon>Bacillales</taxon>
        <taxon>Bacillaceae</taxon>
        <taxon>Halobacillus</taxon>
    </lineage>
</organism>
<evidence type="ECO:0000313" key="2">
    <source>
        <dbReference type="EMBL" id="MYL48106.1"/>
    </source>
</evidence>
<dbReference type="Proteomes" id="UP000447393">
    <property type="component" value="Unassembled WGS sequence"/>
</dbReference>
<dbReference type="RefSeq" id="WP_160911337.1">
    <property type="nucleotide sequence ID" value="NZ_WMEZ01000001.1"/>
</dbReference>
<name>A0A845E1M1_9BACI</name>
<evidence type="ECO:0000256" key="1">
    <source>
        <dbReference type="SAM" id="Phobius"/>
    </source>
</evidence>
<evidence type="ECO:0000313" key="3">
    <source>
        <dbReference type="Proteomes" id="UP000447393"/>
    </source>
</evidence>
<dbReference type="Pfam" id="PF14329">
    <property type="entry name" value="DUF4386"/>
    <property type="match status" value="1"/>
</dbReference>
<protein>
    <submittedName>
        <fullName evidence="2">DUF4386 family protein</fullName>
    </submittedName>
</protein>
<keyword evidence="1" id="KW-1133">Transmembrane helix</keyword>
<dbReference type="AlphaFoldDB" id="A0A845E1M1"/>
<feature type="transmembrane region" description="Helical" evidence="1">
    <location>
        <begin position="203"/>
        <end position="222"/>
    </location>
</feature>